<dbReference type="GO" id="GO:0008168">
    <property type="term" value="F:methyltransferase activity"/>
    <property type="evidence" value="ECO:0007669"/>
    <property type="project" value="UniProtKB-KW"/>
</dbReference>
<keyword evidence="4" id="KW-1133">Transmembrane helix</keyword>
<evidence type="ECO:0000256" key="3">
    <source>
        <dbReference type="ARBA" id="ARBA00022679"/>
    </source>
</evidence>
<evidence type="ECO:0000313" key="5">
    <source>
        <dbReference type="Proteomes" id="UP000887578"/>
    </source>
</evidence>
<reference evidence="6" key="1">
    <citation type="submission" date="2022-11" db="UniProtKB">
        <authorList>
            <consortium name="WormBaseParasite"/>
        </authorList>
    </citation>
    <scope>IDENTIFICATION</scope>
</reference>
<name>A0A914QQY6_9BILA</name>
<keyword evidence="4" id="KW-0472">Membrane</keyword>
<evidence type="ECO:0000256" key="1">
    <source>
        <dbReference type="ARBA" id="ARBA00008361"/>
    </source>
</evidence>
<organism evidence="5 6">
    <name type="scientific">Panagrolaimus davidi</name>
    <dbReference type="NCBI Taxonomy" id="227884"/>
    <lineage>
        <taxon>Eukaryota</taxon>
        <taxon>Metazoa</taxon>
        <taxon>Ecdysozoa</taxon>
        <taxon>Nematoda</taxon>
        <taxon>Chromadorea</taxon>
        <taxon>Rhabditida</taxon>
        <taxon>Tylenchina</taxon>
        <taxon>Panagrolaimomorpha</taxon>
        <taxon>Panagrolaimoidea</taxon>
        <taxon>Panagrolaimidae</taxon>
        <taxon>Panagrolaimus</taxon>
    </lineage>
</organism>
<comment type="similarity">
    <text evidence="1">Belongs to the methyltransferase superfamily.</text>
</comment>
<feature type="transmembrane region" description="Helical" evidence="4">
    <location>
        <begin position="46"/>
        <end position="64"/>
    </location>
</feature>
<evidence type="ECO:0000256" key="2">
    <source>
        <dbReference type="ARBA" id="ARBA00022603"/>
    </source>
</evidence>
<keyword evidence="3" id="KW-0808">Transferase</keyword>
<sequence length="383" mass="43472">MFERDRQHLFLSQTTNNNNIGSRKLLLHNLKQIIFGRVSGRWMYRLAKYLFFFILFGYLFWIWIQRPQVIIDENFGESDLANTNSDITKIETLCSPITSTCYSVVDIINRETSTVQRAMYINGFEKEYDTVVQLIPPKGMTYETSDTRIWAINNTAITTQYVAAMITQLFTTSALPLKSAGDNERELLCIGLGGGNFDMFLHTKRPNIKITIVELEPVVVQLAKRWFGVVDDDRRKTIVKDGLTAISESKINGDKYDAVILDACDNTKEMPCPAKTFLTSSTLTEIKSILKPMGTLIVNILPLKKQKANLEKVMKILLSHFPVCIKMQMSYEANVVVSCLPYSLASDNLEDTKQLILQRAEKASNDLGIHGVLEYLDLTIVLK</sequence>
<dbReference type="PANTHER" id="PTHR12176">
    <property type="entry name" value="SAM-DEPENDENT METHYLTRANSFERASE SUPERFAMILY PROTEIN"/>
    <property type="match status" value="1"/>
</dbReference>
<keyword evidence="4" id="KW-0812">Transmembrane</keyword>
<dbReference type="PANTHER" id="PTHR12176:SF85">
    <property type="entry name" value="METHYLTRANSFERASE-LIKE PROTEIN 13"/>
    <property type="match status" value="1"/>
</dbReference>
<dbReference type="InterPro" id="IPR051419">
    <property type="entry name" value="Lys/N-term_MeTrsfase_sf"/>
</dbReference>
<dbReference type="GO" id="GO:0032259">
    <property type="term" value="P:methylation"/>
    <property type="evidence" value="ECO:0007669"/>
    <property type="project" value="UniProtKB-KW"/>
</dbReference>
<dbReference type="WBParaSite" id="PDA_v2.g3968.t1">
    <property type="protein sequence ID" value="PDA_v2.g3968.t1"/>
    <property type="gene ID" value="PDA_v2.g3968"/>
</dbReference>
<protein>
    <submittedName>
        <fullName evidence="6">Uncharacterized protein</fullName>
    </submittedName>
</protein>
<evidence type="ECO:0000313" key="6">
    <source>
        <dbReference type="WBParaSite" id="PDA_v2.g3968.t1"/>
    </source>
</evidence>
<dbReference type="InterPro" id="IPR029063">
    <property type="entry name" value="SAM-dependent_MTases_sf"/>
</dbReference>
<dbReference type="SUPFAM" id="SSF53335">
    <property type="entry name" value="S-adenosyl-L-methionine-dependent methyltransferases"/>
    <property type="match status" value="1"/>
</dbReference>
<keyword evidence="2" id="KW-0489">Methyltransferase</keyword>
<dbReference type="Proteomes" id="UP000887578">
    <property type="component" value="Unplaced"/>
</dbReference>
<dbReference type="Pfam" id="PF01564">
    <property type="entry name" value="Spermine_synth"/>
    <property type="match status" value="1"/>
</dbReference>
<keyword evidence="5" id="KW-1185">Reference proteome</keyword>
<accession>A0A914QQY6</accession>
<evidence type="ECO:0000256" key="4">
    <source>
        <dbReference type="SAM" id="Phobius"/>
    </source>
</evidence>
<dbReference type="Gene3D" id="3.40.50.150">
    <property type="entry name" value="Vaccinia Virus protein VP39"/>
    <property type="match status" value="1"/>
</dbReference>
<proteinExistence type="inferred from homology"/>
<dbReference type="AlphaFoldDB" id="A0A914QQY6"/>